<dbReference type="Proteomes" id="UP000006174">
    <property type="component" value="Unassembled WGS sequence"/>
</dbReference>
<feature type="compositionally biased region" description="Basic and acidic residues" evidence="1">
    <location>
        <begin position="129"/>
        <end position="143"/>
    </location>
</feature>
<dbReference type="HOGENOM" id="CLU_1300505_0_0_1"/>
<evidence type="ECO:0000256" key="2">
    <source>
        <dbReference type="SAM" id="Phobius"/>
    </source>
</evidence>
<sequence length="212" mass="23160">MGKFDKAAGRKGPCDKPLARRTLFATMIVVLGGVVGGAPLPAQILDSQRDPSPIGYPGHGAPRNWQAYPNHSHRHEKPEVGSLEKLELKGKTVVVDTPVSEMPRDRAIGKRDLAKDAFPPSPPSYLALHPDRSNRWGEKEDVPPVRTPYRSGLQQQPKNPAGEMTFHPAPHPVVEGKDPWEVSKSHETSPPTTKEGAAKPADDFRLLLAAQF</sequence>
<feature type="region of interest" description="Disordered" evidence="1">
    <location>
        <begin position="113"/>
        <end position="202"/>
    </location>
</feature>
<evidence type="ECO:0000313" key="4">
    <source>
        <dbReference type="Proteomes" id="UP000006174"/>
    </source>
</evidence>
<proteinExistence type="predicted"/>
<feature type="compositionally biased region" description="Basic and acidic residues" evidence="1">
    <location>
        <begin position="174"/>
        <end position="187"/>
    </location>
</feature>
<keyword evidence="2" id="KW-0812">Transmembrane</keyword>
<keyword evidence="4" id="KW-1185">Reference proteome</keyword>
<feature type="transmembrane region" description="Helical" evidence="2">
    <location>
        <begin position="21"/>
        <end position="42"/>
    </location>
</feature>
<evidence type="ECO:0000256" key="1">
    <source>
        <dbReference type="SAM" id="MobiDB-lite"/>
    </source>
</evidence>
<protein>
    <submittedName>
        <fullName evidence="3">Uncharacterized protein</fullName>
    </submittedName>
</protein>
<keyword evidence="2" id="KW-0472">Membrane</keyword>
<comment type="caution">
    <text evidence="3">The sequence shown here is derived from an EMBL/GenBank/DDBJ whole genome shotgun (WGS) entry which is preliminary data.</text>
</comment>
<reference evidence="3 4" key="1">
    <citation type="journal article" date="2012" name="Plant Cell">
        <title>Genome comparison of barley and maize smut fungi reveals targeted loss of RNA silencing components and species-specific presence of transposable elements.</title>
        <authorList>
            <person name="Laurie J.D."/>
            <person name="Ali S."/>
            <person name="Linning R."/>
            <person name="Mannhaupt G."/>
            <person name="Wong P."/>
            <person name="Gueldener U."/>
            <person name="Muensterkoetter M."/>
            <person name="Moore R."/>
            <person name="Kahmann R."/>
            <person name="Bakkeren G."/>
            <person name="Schirawski J."/>
        </authorList>
    </citation>
    <scope>NUCLEOTIDE SEQUENCE [LARGE SCALE GENOMIC DNA]</scope>
    <source>
        <strain evidence="4">Uh4875-4</strain>
    </source>
</reference>
<gene>
    <name evidence="3" type="ORF">UHOR_07640</name>
</gene>
<dbReference type="EMBL" id="CAGI01000142">
    <property type="protein sequence ID" value="CCF49242.1"/>
    <property type="molecule type" value="Genomic_DNA"/>
</dbReference>
<accession>I2FQP9</accession>
<organism evidence="3 4">
    <name type="scientific">Ustilago hordei</name>
    <name type="common">Barley covered smut fungus</name>
    <dbReference type="NCBI Taxonomy" id="120017"/>
    <lineage>
        <taxon>Eukaryota</taxon>
        <taxon>Fungi</taxon>
        <taxon>Dikarya</taxon>
        <taxon>Basidiomycota</taxon>
        <taxon>Ustilaginomycotina</taxon>
        <taxon>Ustilaginomycetes</taxon>
        <taxon>Ustilaginales</taxon>
        <taxon>Ustilaginaceae</taxon>
        <taxon>Ustilago</taxon>
    </lineage>
</organism>
<name>I2FQP9_USTHO</name>
<dbReference type="OrthoDB" id="10316156at2759"/>
<keyword evidence="2" id="KW-1133">Transmembrane helix</keyword>
<dbReference type="AlphaFoldDB" id="I2FQP9"/>
<evidence type="ECO:0000313" key="3">
    <source>
        <dbReference type="EMBL" id="CCF49242.1"/>
    </source>
</evidence>